<dbReference type="InterPro" id="IPR029039">
    <property type="entry name" value="Flavoprotein-like_sf"/>
</dbReference>
<dbReference type="PANTHER" id="PTHR43408">
    <property type="entry name" value="FMN REDUCTASE (NADPH)"/>
    <property type="match status" value="1"/>
</dbReference>
<keyword evidence="7" id="KW-1185">Reference proteome</keyword>
<dbReference type="Gene3D" id="3.40.50.360">
    <property type="match status" value="1"/>
</dbReference>
<dbReference type="Proteomes" id="UP000029014">
    <property type="component" value="Unassembled WGS sequence"/>
</dbReference>
<dbReference type="InterPro" id="IPR051814">
    <property type="entry name" value="NAD(P)H-dep_FMN_reductase"/>
</dbReference>
<accession>A0A087BSG6</accession>
<dbReference type="SUPFAM" id="SSF52218">
    <property type="entry name" value="Flavoproteins"/>
    <property type="match status" value="1"/>
</dbReference>
<evidence type="ECO:0000256" key="4">
    <source>
        <dbReference type="SAM" id="MobiDB-lite"/>
    </source>
</evidence>
<dbReference type="AlphaFoldDB" id="A0A087BSG6"/>
<dbReference type="EMBL" id="JGZD01000004">
    <property type="protein sequence ID" value="KFI73966.1"/>
    <property type="molecule type" value="Genomic_DNA"/>
</dbReference>
<evidence type="ECO:0000313" key="6">
    <source>
        <dbReference type="EMBL" id="KFI73966.1"/>
    </source>
</evidence>
<feature type="domain" description="NADPH-dependent FMN reductase-like" evidence="5">
    <location>
        <begin position="6"/>
        <end position="150"/>
    </location>
</feature>
<dbReference type="Pfam" id="PF03358">
    <property type="entry name" value="FMN_red"/>
    <property type="match status" value="1"/>
</dbReference>
<keyword evidence="1" id="KW-0285">Flavoprotein</keyword>
<keyword evidence="2" id="KW-0288">FMN</keyword>
<organism evidence="6 7">
    <name type="scientific">Bifidobacterium minimum</name>
    <dbReference type="NCBI Taxonomy" id="1693"/>
    <lineage>
        <taxon>Bacteria</taxon>
        <taxon>Bacillati</taxon>
        <taxon>Actinomycetota</taxon>
        <taxon>Actinomycetes</taxon>
        <taxon>Bifidobacteriales</taxon>
        <taxon>Bifidobacteriaceae</taxon>
        <taxon>Bifidobacterium</taxon>
    </lineage>
</organism>
<evidence type="ECO:0000313" key="7">
    <source>
        <dbReference type="Proteomes" id="UP000029014"/>
    </source>
</evidence>
<protein>
    <submittedName>
        <fullName evidence="6">NADH-dependent FMN reductase</fullName>
        <ecNumber evidence="6">1.5.1.38</ecNumber>
    </submittedName>
</protein>
<evidence type="ECO:0000259" key="5">
    <source>
        <dbReference type="Pfam" id="PF03358"/>
    </source>
</evidence>
<keyword evidence="3 6" id="KW-0560">Oxidoreductase</keyword>
<evidence type="ECO:0000256" key="1">
    <source>
        <dbReference type="ARBA" id="ARBA00022630"/>
    </source>
</evidence>
<sequence length="208" mass="22546">MNSPLKVVVLSASPNTPSTSVTLADYAVAALRRRYDDADVTRVDVYHLGPGLTSAVTRTDVDAATEKALEAVEDSDLLVVSVPTYRGSYPGMFKHFMDIVRQRPFDRKPVLLMATGGSPRHMLMIDHVLRPLFVFLHAYTAPTAVFATSADFDGGRVLDPAIPQRIDRALDDLAPLLRPNGTDRHAADEAKEPVRASDGGHPSGRSLA</sequence>
<dbReference type="eggNOG" id="COG0431">
    <property type="taxonomic scope" value="Bacteria"/>
</dbReference>
<dbReference type="InterPro" id="IPR005025">
    <property type="entry name" value="FMN_Rdtase-like_dom"/>
</dbReference>
<dbReference type="GO" id="GO:0052873">
    <property type="term" value="F:FMN reductase (NADPH) activity"/>
    <property type="evidence" value="ECO:0007669"/>
    <property type="project" value="UniProtKB-EC"/>
</dbReference>
<feature type="compositionally biased region" description="Basic and acidic residues" evidence="4">
    <location>
        <begin position="181"/>
        <end position="195"/>
    </location>
</feature>
<comment type="caution">
    <text evidence="6">The sequence shown here is derived from an EMBL/GenBank/DDBJ whole genome shotgun (WGS) entry which is preliminary data.</text>
</comment>
<proteinExistence type="predicted"/>
<name>A0A087BSG6_9BIFI</name>
<dbReference type="STRING" id="1693.BMIN_1228"/>
<dbReference type="RefSeq" id="WP_022861441.1">
    <property type="nucleotide sequence ID" value="NZ_JGZD01000004.1"/>
</dbReference>
<dbReference type="EC" id="1.5.1.38" evidence="6"/>
<gene>
    <name evidence="6" type="ORF">BMIN_1228</name>
</gene>
<dbReference type="PANTHER" id="PTHR43408:SF2">
    <property type="entry name" value="FMN REDUCTASE (NADPH)"/>
    <property type="match status" value="1"/>
</dbReference>
<feature type="region of interest" description="Disordered" evidence="4">
    <location>
        <begin position="177"/>
        <end position="208"/>
    </location>
</feature>
<evidence type="ECO:0000256" key="2">
    <source>
        <dbReference type="ARBA" id="ARBA00022643"/>
    </source>
</evidence>
<reference evidence="6 7" key="1">
    <citation type="submission" date="2014-03" db="EMBL/GenBank/DDBJ databases">
        <title>Genomics of Bifidobacteria.</title>
        <authorList>
            <person name="Ventura M."/>
            <person name="Milani C."/>
            <person name="Lugli G.A."/>
        </authorList>
    </citation>
    <scope>NUCLEOTIDE SEQUENCE [LARGE SCALE GENOMIC DNA]</scope>
    <source>
        <strain evidence="6 7">LMG 11592</strain>
    </source>
</reference>
<evidence type="ECO:0000256" key="3">
    <source>
        <dbReference type="ARBA" id="ARBA00023002"/>
    </source>
</evidence>